<proteinExistence type="predicted"/>
<dbReference type="InterPro" id="IPR024705">
    <property type="entry name" value="Ssp411"/>
</dbReference>
<dbReference type="Pfam" id="PF03190">
    <property type="entry name" value="Thioredox_DsbH"/>
    <property type="match status" value="1"/>
</dbReference>
<dbReference type="Gene3D" id="3.40.30.10">
    <property type="entry name" value="Glutaredoxin"/>
    <property type="match status" value="1"/>
</dbReference>
<dbReference type="InterPro" id="IPR004879">
    <property type="entry name" value="Ssp411-like_TRX"/>
</dbReference>
<dbReference type="EMBL" id="JAUSTT010000006">
    <property type="protein sequence ID" value="MDQ0175509.1"/>
    <property type="molecule type" value="Genomic_DNA"/>
</dbReference>
<feature type="domain" description="Spermatogenesis-associated protein 20-like TRX" evidence="1">
    <location>
        <begin position="13"/>
        <end position="173"/>
    </location>
</feature>
<dbReference type="Gene3D" id="1.50.10.10">
    <property type="match status" value="2"/>
</dbReference>
<dbReference type="PIRSF" id="PIRSF006402">
    <property type="entry name" value="UCP006402_thioredoxin"/>
    <property type="match status" value="1"/>
</dbReference>
<dbReference type="InterPro" id="IPR012341">
    <property type="entry name" value="6hp_glycosidase-like_sf"/>
</dbReference>
<gene>
    <name evidence="2" type="ORF">J2S08_001343</name>
</gene>
<sequence length="682" mass="78516">MKEFFDKQDRKANHLINSKSPYLIQHAYNPVQWYEWESEAFEKAKKENKPIFLSIGYSTCHWCHVMEKESFEDEEVAELLNKHFVAIKVDREERPDIDSIYMTVCQMLTGQGGWPLTVFLTPEQKPFYAGTYFPKHSQYGRPGMMDVLTQLHEKYEQEKEKIAAFADKITSSLTEQSKGTTAAEIPEKVIHQAYQQVAQQFDSIYGGFGQAPKFPTPHKLLFLLRYHHWTGTELALTMVEKTLHSMVNGGIYDHIGGGFARYATDEQWLVPHFEKMLYDNALLLHVLTEAYQLTREPRWKKIAFEVIAFIKREMMSPEGAFYSAIDADSEGVEGKYYVWSKAEVVEILGDEDGELFADVYDITEEGNFEGKNIPNLIYTQIHDDNLKDKLEVVKHQLLKAREKRVYPHLDDKILTAWNGLMIGAIAKAGAVFQAPDFIDAAEKAAAFIEKELWKEGQLFARYRDGEAKFHGYVDDYAFLLWGYIELYEATGSIGHLQKALQLREQLFSRFWDDERGGFFFTDKEAEVLITREKQSFDDAMPSGNNVAALQLWRLSKLTGEETPKGSLKQLFGAFQQELDAYPSGLLSLMEALMATYAEGKEIVVTGYDQTKRQTFLNELHAQYQPFAVWIEATAESRQDNQSFYWHDQITMDKPFVVYICEHYMCQQPHASLQAAIDALQSS</sequence>
<dbReference type="RefSeq" id="WP_307227879.1">
    <property type="nucleotide sequence ID" value="NZ_JAUSTT010000006.1"/>
</dbReference>
<accession>A0ABT9WQF0</accession>
<keyword evidence="3" id="KW-1185">Reference proteome</keyword>
<dbReference type="InterPro" id="IPR008928">
    <property type="entry name" value="6-hairpin_glycosidase_sf"/>
</dbReference>
<evidence type="ECO:0000313" key="2">
    <source>
        <dbReference type="EMBL" id="MDQ0175509.1"/>
    </source>
</evidence>
<reference evidence="2 3" key="1">
    <citation type="submission" date="2023-07" db="EMBL/GenBank/DDBJ databases">
        <title>Genomic Encyclopedia of Type Strains, Phase IV (KMG-IV): sequencing the most valuable type-strain genomes for metagenomic binning, comparative biology and taxonomic classification.</title>
        <authorList>
            <person name="Goeker M."/>
        </authorList>
    </citation>
    <scope>NUCLEOTIDE SEQUENCE [LARGE SCALE GENOMIC DNA]</scope>
    <source>
        <strain evidence="2 3">DSM 23837</strain>
    </source>
</reference>
<evidence type="ECO:0000259" key="1">
    <source>
        <dbReference type="Pfam" id="PF03190"/>
    </source>
</evidence>
<dbReference type="PANTHER" id="PTHR42899">
    <property type="entry name" value="SPERMATOGENESIS-ASSOCIATED PROTEIN 20"/>
    <property type="match status" value="1"/>
</dbReference>
<dbReference type="SUPFAM" id="SSF48208">
    <property type="entry name" value="Six-hairpin glycosidases"/>
    <property type="match status" value="1"/>
</dbReference>
<dbReference type="InterPro" id="IPR036249">
    <property type="entry name" value="Thioredoxin-like_sf"/>
</dbReference>
<dbReference type="SUPFAM" id="SSF52833">
    <property type="entry name" value="Thioredoxin-like"/>
    <property type="match status" value="1"/>
</dbReference>
<organism evidence="2 3">
    <name type="scientific">Bacillus chungangensis</name>
    <dbReference type="NCBI Taxonomy" id="587633"/>
    <lineage>
        <taxon>Bacteria</taxon>
        <taxon>Bacillati</taxon>
        <taxon>Bacillota</taxon>
        <taxon>Bacilli</taxon>
        <taxon>Bacillales</taxon>
        <taxon>Bacillaceae</taxon>
        <taxon>Bacillus</taxon>
    </lineage>
</organism>
<evidence type="ECO:0000313" key="3">
    <source>
        <dbReference type="Proteomes" id="UP001223586"/>
    </source>
</evidence>
<name>A0ABT9WQF0_9BACI</name>
<dbReference type="PANTHER" id="PTHR42899:SF1">
    <property type="entry name" value="SPERMATOGENESIS-ASSOCIATED PROTEIN 20"/>
    <property type="match status" value="1"/>
</dbReference>
<dbReference type="Proteomes" id="UP001223586">
    <property type="component" value="Unassembled WGS sequence"/>
</dbReference>
<dbReference type="CDD" id="cd02955">
    <property type="entry name" value="SSP411"/>
    <property type="match status" value="1"/>
</dbReference>
<comment type="caution">
    <text evidence="2">The sequence shown here is derived from an EMBL/GenBank/DDBJ whole genome shotgun (WGS) entry which is preliminary data.</text>
</comment>
<protein>
    <submittedName>
        <fullName evidence="2">Uncharacterized protein YyaL (SSP411 family)</fullName>
    </submittedName>
</protein>